<evidence type="ECO:0000313" key="5">
    <source>
        <dbReference type="EMBL" id="MFC6281942.1"/>
    </source>
</evidence>
<organism evidence="5 6">
    <name type="scientific">Polaromonas aquatica</name>
    <dbReference type="NCBI Taxonomy" id="332657"/>
    <lineage>
        <taxon>Bacteria</taxon>
        <taxon>Pseudomonadati</taxon>
        <taxon>Pseudomonadota</taxon>
        <taxon>Betaproteobacteria</taxon>
        <taxon>Burkholderiales</taxon>
        <taxon>Comamonadaceae</taxon>
        <taxon>Polaromonas</taxon>
    </lineage>
</organism>
<dbReference type="PROSITE" id="PS51118">
    <property type="entry name" value="HTH_HXLR"/>
    <property type="match status" value="2"/>
</dbReference>
<dbReference type="PANTHER" id="PTHR33204">
    <property type="entry name" value="TRANSCRIPTIONAL REGULATOR, MARR FAMILY"/>
    <property type="match status" value="1"/>
</dbReference>
<evidence type="ECO:0000313" key="6">
    <source>
        <dbReference type="Proteomes" id="UP001596270"/>
    </source>
</evidence>
<evidence type="ECO:0000256" key="1">
    <source>
        <dbReference type="ARBA" id="ARBA00023015"/>
    </source>
</evidence>
<dbReference type="EMBL" id="JBHSRS010000018">
    <property type="protein sequence ID" value="MFC6281942.1"/>
    <property type="molecule type" value="Genomic_DNA"/>
</dbReference>
<dbReference type="InterPro" id="IPR002577">
    <property type="entry name" value="HTH_HxlR"/>
</dbReference>
<protein>
    <submittedName>
        <fullName evidence="5">Winged helix-turn-helix transcriptional regulator</fullName>
    </submittedName>
</protein>
<name>A0ABW1TYT8_9BURK</name>
<dbReference type="PANTHER" id="PTHR33204:SF36">
    <property type="entry name" value="TRANSCRIPTIONAL REGULATORY PROTEIN"/>
    <property type="match status" value="1"/>
</dbReference>
<accession>A0ABW1TYT8</accession>
<evidence type="ECO:0000256" key="2">
    <source>
        <dbReference type="ARBA" id="ARBA00023125"/>
    </source>
</evidence>
<comment type="caution">
    <text evidence="5">The sequence shown here is derived from an EMBL/GenBank/DDBJ whole genome shotgun (WGS) entry which is preliminary data.</text>
</comment>
<dbReference type="Gene3D" id="1.10.10.10">
    <property type="entry name" value="Winged helix-like DNA-binding domain superfamily/Winged helix DNA-binding domain"/>
    <property type="match status" value="2"/>
</dbReference>
<dbReference type="InterPro" id="IPR036390">
    <property type="entry name" value="WH_DNA-bd_sf"/>
</dbReference>
<sequence>MASTFHRHPDVDLDLTRDALATSTLSHGLHVLGDRWTVAVILGAFLGVRRFDEWQATLNIPRHTLTERLKALTELGLLEQRPYQERPLRHAYHLTDKGLALYNHVLMMWLWERRWGSRQLALPQRLVHHTCGHAFMPELVCTACGDKVGVNDLSLTLKVNKALLAEPVPRQRGARLSPEESTQMGLGLRVDRWALLIISAVLLGCHYFDQISHVLGIGSSVLARRLSGMVDSGLLLCQTDLNDARRKIYRLTPASRDLFGYIICFSSWASRYHFHQASSIVPTHKACGQPLLPQVACSHCHEPLNPKDVSYTQKGQGG</sequence>
<dbReference type="SUPFAM" id="SSF46785">
    <property type="entry name" value="Winged helix' DNA-binding domain"/>
    <property type="match status" value="2"/>
</dbReference>
<keyword evidence="6" id="KW-1185">Reference proteome</keyword>
<keyword evidence="1" id="KW-0805">Transcription regulation</keyword>
<keyword evidence="2" id="KW-0238">DNA-binding</keyword>
<dbReference type="Pfam" id="PF01638">
    <property type="entry name" value="HxlR"/>
    <property type="match status" value="2"/>
</dbReference>
<reference evidence="6" key="1">
    <citation type="journal article" date="2019" name="Int. J. Syst. Evol. Microbiol.">
        <title>The Global Catalogue of Microorganisms (GCM) 10K type strain sequencing project: providing services to taxonomists for standard genome sequencing and annotation.</title>
        <authorList>
            <consortium name="The Broad Institute Genomics Platform"/>
            <consortium name="The Broad Institute Genome Sequencing Center for Infectious Disease"/>
            <person name="Wu L."/>
            <person name="Ma J."/>
        </authorList>
    </citation>
    <scope>NUCLEOTIDE SEQUENCE [LARGE SCALE GENOMIC DNA]</scope>
    <source>
        <strain evidence="6">CCUG 39402</strain>
    </source>
</reference>
<keyword evidence="3" id="KW-0804">Transcription</keyword>
<evidence type="ECO:0000256" key="3">
    <source>
        <dbReference type="ARBA" id="ARBA00023163"/>
    </source>
</evidence>
<dbReference type="InterPro" id="IPR036388">
    <property type="entry name" value="WH-like_DNA-bd_sf"/>
</dbReference>
<feature type="domain" description="HTH hxlR-type" evidence="4">
    <location>
        <begin position="177"/>
        <end position="277"/>
    </location>
</feature>
<dbReference type="RefSeq" id="WP_371438460.1">
    <property type="nucleotide sequence ID" value="NZ_JBHSRS010000018.1"/>
</dbReference>
<dbReference type="Proteomes" id="UP001596270">
    <property type="component" value="Unassembled WGS sequence"/>
</dbReference>
<evidence type="ECO:0000259" key="4">
    <source>
        <dbReference type="PROSITE" id="PS51118"/>
    </source>
</evidence>
<feature type="domain" description="HTH hxlR-type" evidence="4">
    <location>
        <begin position="23"/>
        <end position="120"/>
    </location>
</feature>
<proteinExistence type="predicted"/>
<gene>
    <name evidence="5" type="ORF">ACFQND_11920</name>
</gene>